<dbReference type="PANTHER" id="PTHR37017:SF8">
    <property type="entry name" value="AB HYDROLASE-1 DOMAIN-CONTAINING PROTEIN"/>
    <property type="match status" value="1"/>
</dbReference>
<dbReference type="RefSeq" id="XP_025548727.1">
    <property type="nucleotide sequence ID" value="XM_025694054.1"/>
</dbReference>
<dbReference type="GeneID" id="37198343"/>
<dbReference type="OrthoDB" id="408373at2759"/>
<dbReference type="PANTHER" id="PTHR37017">
    <property type="entry name" value="AB HYDROLASE-1 DOMAIN-CONTAINING PROTEIN-RELATED"/>
    <property type="match status" value="1"/>
</dbReference>
<dbReference type="InterPro" id="IPR052897">
    <property type="entry name" value="Sec-Metab_Biosynth_Hydrolase"/>
</dbReference>
<dbReference type="GO" id="GO:0016787">
    <property type="term" value="F:hydrolase activity"/>
    <property type="evidence" value="ECO:0007669"/>
    <property type="project" value="UniProtKB-KW"/>
</dbReference>
<sequence length="262" mass="27833">MTVSPDKKKPALVVVPGASQNPAHYAHLLHLLLSAGYGALTGLLPSIGAQGAVTAADDADYVRNRLLLPLLDVGNQDVILISHSYGGMPASAAARGLGPADRAAQGKSTSVLGQIFIAAILSRGGDGLSIIDSFGGHLPPHLYMDKEQNLVKCDEPKPPVFYDVEPTLADAAIQTSLSQGLTSFSSPCPEASWNTEAFNDRIAYIYTRNDRAVPYEAQMAMVQATGAKWITRELATGHSAQLSAPEDLTKTILEVVKQWETI</sequence>
<accession>A0A395HQ56</accession>
<dbReference type="Proteomes" id="UP000248961">
    <property type="component" value="Unassembled WGS sequence"/>
</dbReference>
<dbReference type="Gene3D" id="3.40.50.1820">
    <property type="entry name" value="alpha/beta hydrolase"/>
    <property type="match status" value="1"/>
</dbReference>
<dbReference type="VEuPathDB" id="FungiDB:BO97DRAFT_395836"/>
<gene>
    <name evidence="2" type="ORF">BO97DRAFT_395836</name>
</gene>
<feature type="domain" description="AB hydrolase-1" evidence="1">
    <location>
        <begin position="12"/>
        <end position="248"/>
    </location>
</feature>
<evidence type="ECO:0000313" key="2">
    <source>
        <dbReference type="EMBL" id="RAL09573.1"/>
    </source>
</evidence>
<dbReference type="InterPro" id="IPR000073">
    <property type="entry name" value="AB_hydrolase_1"/>
</dbReference>
<dbReference type="STRING" id="1450537.A0A395HQ56"/>
<dbReference type="AlphaFoldDB" id="A0A395HQ56"/>
<organism evidence="2 3">
    <name type="scientific">Aspergillus homomorphus (strain CBS 101889)</name>
    <dbReference type="NCBI Taxonomy" id="1450537"/>
    <lineage>
        <taxon>Eukaryota</taxon>
        <taxon>Fungi</taxon>
        <taxon>Dikarya</taxon>
        <taxon>Ascomycota</taxon>
        <taxon>Pezizomycotina</taxon>
        <taxon>Eurotiomycetes</taxon>
        <taxon>Eurotiomycetidae</taxon>
        <taxon>Eurotiales</taxon>
        <taxon>Aspergillaceae</taxon>
        <taxon>Aspergillus</taxon>
        <taxon>Aspergillus subgen. Circumdati</taxon>
    </lineage>
</organism>
<proteinExistence type="predicted"/>
<dbReference type="Pfam" id="PF12697">
    <property type="entry name" value="Abhydrolase_6"/>
    <property type="match status" value="1"/>
</dbReference>
<dbReference type="InterPro" id="IPR029058">
    <property type="entry name" value="AB_hydrolase_fold"/>
</dbReference>
<dbReference type="SUPFAM" id="SSF53474">
    <property type="entry name" value="alpha/beta-Hydrolases"/>
    <property type="match status" value="1"/>
</dbReference>
<evidence type="ECO:0000259" key="1">
    <source>
        <dbReference type="Pfam" id="PF12697"/>
    </source>
</evidence>
<keyword evidence="2" id="KW-0378">Hydrolase</keyword>
<keyword evidence="3" id="KW-1185">Reference proteome</keyword>
<protein>
    <submittedName>
        <fullName evidence="2">Alpha/beta-hydrolase</fullName>
    </submittedName>
</protein>
<name>A0A395HQ56_ASPHC</name>
<reference evidence="2 3" key="1">
    <citation type="submission" date="2018-02" db="EMBL/GenBank/DDBJ databases">
        <title>The genomes of Aspergillus section Nigri reveals drivers in fungal speciation.</title>
        <authorList>
            <consortium name="DOE Joint Genome Institute"/>
            <person name="Vesth T.C."/>
            <person name="Nybo J."/>
            <person name="Theobald S."/>
            <person name="Brandl J."/>
            <person name="Frisvad J.C."/>
            <person name="Nielsen K.F."/>
            <person name="Lyhne E.K."/>
            <person name="Kogle M.E."/>
            <person name="Kuo A."/>
            <person name="Riley R."/>
            <person name="Clum A."/>
            <person name="Nolan M."/>
            <person name="Lipzen A."/>
            <person name="Salamov A."/>
            <person name="Henrissat B."/>
            <person name="Wiebenga A."/>
            <person name="De vries R.P."/>
            <person name="Grigoriev I.V."/>
            <person name="Mortensen U.H."/>
            <person name="Andersen M.R."/>
            <person name="Baker S.E."/>
        </authorList>
    </citation>
    <scope>NUCLEOTIDE SEQUENCE [LARGE SCALE GENOMIC DNA]</scope>
    <source>
        <strain evidence="2 3">CBS 101889</strain>
    </source>
</reference>
<evidence type="ECO:0000313" key="3">
    <source>
        <dbReference type="Proteomes" id="UP000248961"/>
    </source>
</evidence>
<dbReference type="EMBL" id="KZ824302">
    <property type="protein sequence ID" value="RAL09573.1"/>
    <property type="molecule type" value="Genomic_DNA"/>
</dbReference>